<evidence type="ECO:0000313" key="1">
    <source>
        <dbReference type="EMBL" id="QEL15056.1"/>
    </source>
</evidence>
<protein>
    <recommendedName>
        <fullName evidence="3">IS1 family transposase</fullName>
    </recommendedName>
</protein>
<name>A0A5C1AAK6_9BACT</name>
<accession>A0A5C1AAK6</accession>
<keyword evidence="2" id="KW-1185">Reference proteome</keyword>
<dbReference type="AlphaFoldDB" id="A0A5C1AAK6"/>
<dbReference type="EMBL" id="CP042425">
    <property type="protein sequence ID" value="QEL15056.1"/>
    <property type="molecule type" value="Genomic_DNA"/>
</dbReference>
<evidence type="ECO:0000313" key="2">
    <source>
        <dbReference type="Proteomes" id="UP000324974"/>
    </source>
</evidence>
<gene>
    <name evidence="1" type="ORF">PX52LOC_01962</name>
</gene>
<organism evidence="1 2">
    <name type="scientific">Limnoglobus roseus</name>
    <dbReference type="NCBI Taxonomy" id="2598579"/>
    <lineage>
        <taxon>Bacteria</taxon>
        <taxon>Pseudomonadati</taxon>
        <taxon>Planctomycetota</taxon>
        <taxon>Planctomycetia</taxon>
        <taxon>Gemmatales</taxon>
        <taxon>Gemmataceae</taxon>
        <taxon>Limnoglobus</taxon>
    </lineage>
</organism>
<dbReference type="Proteomes" id="UP000324974">
    <property type="component" value="Chromosome"/>
</dbReference>
<evidence type="ECO:0008006" key="3">
    <source>
        <dbReference type="Google" id="ProtNLM"/>
    </source>
</evidence>
<proteinExistence type="predicted"/>
<reference evidence="2" key="1">
    <citation type="submission" date="2019-08" db="EMBL/GenBank/DDBJ databases">
        <title>Limnoglobus roseus gen. nov., sp. nov., a novel freshwater planctomycete with a giant genome from the family Gemmataceae.</title>
        <authorList>
            <person name="Kulichevskaya I.S."/>
            <person name="Naumoff D.G."/>
            <person name="Miroshnikov K."/>
            <person name="Ivanova A."/>
            <person name="Philippov D.A."/>
            <person name="Hakobyan A."/>
            <person name="Rijpstra I.C."/>
            <person name="Sinninghe Damste J.S."/>
            <person name="Liesack W."/>
            <person name="Dedysh S.N."/>
        </authorList>
    </citation>
    <scope>NUCLEOTIDE SEQUENCE [LARGE SCALE GENOMIC DNA]</scope>
    <source>
        <strain evidence="2">PX52</strain>
    </source>
</reference>
<dbReference type="KEGG" id="lrs:PX52LOC_01962"/>
<sequence>MSRVTERRAEVLRNRRFTRLTNAFSKKLENLEHSVALHFFVYNFITRHQTLRMPPALKAHVTDHVWSFEELVELIDRRTP</sequence>